<name>A0AA96WQ84_LEPBY</name>
<dbReference type="PROSITE" id="PS51184">
    <property type="entry name" value="JMJC"/>
    <property type="match status" value="1"/>
</dbReference>
<organism evidence="5">
    <name type="scientific">Leptolyngbya boryana CZ1</name>
    <dbReference type="NCBI Taxonomy" id="3060204"/>
    <lineage>
        <taxon>Bacteria</taxon>
        <taxon>Bacillati</taxon>
        <taxon>Cyanobacteriota</taxon>
        <taxon>Cyanophyceae</taxon>
        <taxon>Leptolyngbyales</taxon>
        <taxon>Leptolyngbyaceae</taxon>
        <taxon>Leptolyngbya group</taxon>
        <taxon>Leptolyngbya</taxon>
    </lineage>
</organism>
<reference evidence="5" key="2">
    <citation type="submission" date="2023-07" db="EMBL/GenBank/DDBJ databases">
        <authorList>
            <person name="Bai X.-H."/>
            <person name="Wang H.-H."/>
            <person name="Wang J."/>
            <person name="Ma M.-Y."/>
            <person name="Hu H.-H."/>
            <person name="Song Z.-L."/>
            <person name="Ma H.-G."/>
            <person name="Fan Y."/>
            <person name="Du C.-Y."/>
            <person name="Xu J.-C."/>
        </authorList>
    </citation>
    <scope>NUCLEOTIDE SEQUENCE</scope>
    <source>
        <strain evidence="5">CZ1</strain>
    </source>
</reference>
<evidence type="ECO:0000313" key="5">
    <source>
        <dbReference type="EMBL" id="WNZ43772.1"/>
    </source>
</evidence>
<dbReference type="GO" id="GO:0051864">
    <property type="term" value="F:histone H3K36 demethylase activity"/>
    <property type="evidence" value="ECO:0007669"/>
    <property type="project" value="TreeGrafter"/>
</dbReference>
<evidence type="ECO:0000256" key="1">
    <source>
        <dbReference type="ARBA" id="ARBA00001954"/>
    </source>
</evidence>
<evidence type="ECO:0000256" key="3">
    <source>
        <dbReference type="ARBA" id="ARBA00023004"/>
    </source>
</evidence>
<dbReference type="PANTHER" id="PTHR13096">
    <property type="entry name" value="MINA53 MYC INDUCED NUCLEAR ANTIGEN"/>
    <property type="match status" value="1"/>
</dbReference>
<dbReference type="Pfam" id="PF08007">
    <property type="entry name" value="JmjC_2"/>
    <property type="match status" value="1"/>
</dbReference>
<dbReference type="AlphaFoldDB" id="A0AA96WQ84"/>
<accession>A0AA96WQ84</accession>
<dbReference type="Gene3D" id="2.60.120.650">
    <property type="entry name" value="Cupin"/>
    <property type="match status" value="1"/>
</dbReference>
<dbReference type="GO" id="GO:0032453">
    <property type="term" value="F:histone H3K4 demethylase activity"/>
    <property type="evidence" value="ECO:0007669"/>
    <property type="project" value="TreeGrafter"/>
</dbReference>
<feature type="domain" description="JmjC" evidence="4">
    <location>
        <begin position="73"/>
        <end position="244"/>
    </location>
</feature>
<keyword evidence="2" id="KW-0479">Metal-binding</keyword>
<comment type="cofactor">
    <cofactor evidence="1">
        <name>Fe(2+)</name>
        <dbReference type="ChEBI" id="CHEBI:29033"/>
    </cofactor>
</comment>
<evidence type="ECO:0000256" key="2">
    <source>
        <dbReference type="ARBA" id="ARBA00022723"/>
    </source>
</evidence>
<dbReference type="GO" id="GO:0046872">
    <property type="term" value="F:metal ion binding"/>
    <property type="evidence" value="ECO:0007669"/>
    <property type="project" value="UniProtKB-KW"/>
</dbReference>
<evidence type="ECO:0000259" key="4">
    <source>
        <dbReference type="PROSITE" id="PS51184"/>
    </source>
</evidence>
<dbReference type="PANTHER" id="PTHR13096:SF8">
    <property type="entry name" value="RIBOSOMAL OXYGENASE 1"/>
    <property type="match status" value="1"/>
</dbReference>
<reference evidence="5" key="1">
    <citation type="journal article" date="2023" name="Plants (Basel)">
        <title>Genomic Analysis of Leptolyngbya boryana CZ1 Reveals Efficient Carbon Fixation Modules.</title>
        <authorList>
            <person name="Bai X."/>
            <person name="Wang H."/>
            <person name="Cheng W."/>
            <person name="Wang J."/>
            <person name="Ma M."/>
            <person name="Hu H."/>
            <person name="Song Z."/>
            <person name="Ma H."/>
            <person name="Fan Y."/>
            <person name="Du C."/>
            <person name="Xu J."/>
        </authorList>
    </citation>
    <scope>NUCLEOTIDE SEQUENCE</scope>
    <source>
        <strain evidence="5">CZ1</strain>
    </source>
</reference>
<sequence length="323" mass="37041">MTIHTFDFGQLIDPISSSVFLKEYWKKQTLHIARHTQDYYSSLFSLQDLDHLMQFHRLKYPLINPITNRAEWLDLLEGMNTSSLESYGVPDLFRLYRNYIQGDTFICHRLHQYLPEMAKLCHSIAGFFTHPVSSHLFFTHKDSNVCLPHYDLDEIFVLQLEGGKLWQLYNTTAVTPDLYWQPAANEPLPTPEQEIYLEAGDMLYVPAGCVHGVKTVSESSVHLTIGVLPFTGIDLLKSAIVSVQDHSGFSEALPINWLSSPVEMQEKLINLIRKLPQQVQLKSAIAPLAQHFLDELPPQDNFSDQNLKLEVEIAEYLELLEKS</sequence>
<keyword evidence="3" id="KW-0408">Iron</keyword>
<dbReference type="RefSeq" id="WP_316425939.1">
    <property type="nucleotide sequence ID" value="NZ_CP130144.1"/>
</dbReference>
<proteinExistence type="predicted"/>
<dbReference type="EMBL" id="CP130144">
    <property type="protein sequence ID" value="WNZ43772.1"/>
    <property type="molecule type" value="Genomic_DNA"/>
</dbReference>
<gene>
    <name evidence="5" type="ORF">Q2T42_18180</name>
</gene>
<dbReference type="InterPro" id="IPR003347">
    <property type="entry name" value="JmjC_dom"/>
</dbReference>
<dbReference type="InterPro" id="IPR039994">
    <property type="entry name" value="NO66-like"/>
</dbReference>
<dbReference type="SUPFAM" id="SSF51197">
    <property type="entry name" value="Clavaminate synthase-like"/>
    <property type="match status" value="1"/>
</dbReference>
<protein>
    <submittedName>
        <fullName evidence="5">Cupin domain-containing protein</fullName>
    </submittedName>
</protein>